<dbReference type="Proteomes" id="UP000499080">
    <property type="component" value="Unassembled WGS sequence"/>
</dbReference>
<protein>
    <submittedName>
        <fullName evidence="1">Uncharacterized protein</fullName>
    </submittedName>
</protein>
<evidence type="ECO:0000313" key="2">
    <source>
        <dbReference type="Proteomes" id="UP000499080"/>
    </source>
</evidence>
<proteinExistence type="predicted"/>
<evidence type="ECO:0000313" key="1">
    <source>
        <dbReference type="EMBL" id="GBN76688.1"/>
    </source>
</evidence>
<gene>
    <name evidence="1" type="ORF">AVEN_101749_1</name>
</gene>
<organism evidence="1 2">
    <name type="scientific">Araneus ventricosus</name>
    <name type="common">Orbweaver spider</name>
    <name type="synonym">Epeira ventricosa</name>
    <dbReference type="NCBI Taxonomy" id="182803"/>
    <lineage>
        <taxon>Eukaryota</taxon>
        <taxon>Metazoa</taxon>
        <taxon>Ecdysozoa</taxon>
        <taxon>Arthropoda</taxon>
        <taxon>Chelicerata</taxon>
        <taxon>Arachnida</taxon>
        <taxon>Araneae</taxon>
        <taxon>Araneomorphae</taxon>
        <taxon>Entelegynae</taxon>
        <taxon>Araneoidea</taxon>
        <taxon>Araneidae</taxon>
        <taxon>Araneus</taxon>
    </lineage>
</organism>
<name>A0A4Y2RLZ6_ARAVE</name>
<accession>A0A4Y2RLZ6</accession>
<feature type="non-terminal residue" evidence="1">
    <location>
        <position position="1"/>
    </location>
</feature>
<reference evidence="1 2" key="1">
    <citation type="journal article" date="2019" name="Sci. Rep.">
        <title>Orb-weaving spider Araneus ventricosus genome elucidates the spidroin gene catalogue.</title>
        <authorList>
            <person name="Kono N."/>
            <person name="Nakamura H."/>
            <person name="Ohtoshi R."/>
            <person name="Moran D.A.P."/>
            <person name="Shinohara A."/>
            <person name="Yoshida Y."/>
            <person name="Fujiwara M."/>
            <person name="Mori M."/>
            <person name="Tomita M."/>
            <person name="Arakawa K."/>
        </authorList>
    </citation>
    <scope>NUCLEOTIDE SEQUENCE [LARGE SCALE GENOMIC DNA]</scope>
</reference>
<dbReference type="AlphaFoldDB" id="A0A4Y2RLZ6"/>
<comment type="caution">
    <text evidence="1">The sequence shown here is derived from an EMBL/GenBank/DDBJ whole genome shotgun (WGS) entry which is preliminary data.</text>
</comment>
<dbReference type="EMBL" id="BGPR01145950">
    <property type="protein sequence ID" value="GBN76688.1"/>
    <property type="molecule type" value="Genomic_DNA"/>
</dbReference>
<keyword evidence="2" id="KW-1185">Reference proteome</keyword>
<sequence length="69" mass="7534">TGDIETDYSKTGHFGAPKLRLGTKRQTTKERDCPVQNGTYGHISHYRTGCSIFLKPGSHLPAVTSGKTE</sequence>